<name>A0A026WES6_OOCBI</name>
<protein>
    <submittedName>
        <fullName evidence="1">Uncharacterized protein</fullName>
    </submittedName>
</protein>
<proteinExistence type="predicted"/>
<dbReference type="AlphaFoldDB" id="A0A026WES6"/>
<reference evidence="1 2" key="1">
    <citation type="journal article" date="2014" name="Curr. Biol.">
        <title>The genome of the clonal raider ant Cerapachys biroi.</title>
        <authorList>
            <person name="Oxley P.R."/>
            <person name="Ji L."/>
            <person name="Fetter-Pruneda I."/>
            <person name="McKenzie S.K."/>
            <person name="Li C."/>
            <person name="Hu H."/>
            <person name="Zhang G."/>
            <person name="Kronauer D.J."/>
        </authorList>
    </citation>
    <scope>NUCLEOTIDE SEQUENCE [LARGE SCALE GENOMIC DNA]</scope>
</reference>
<evidence type="ECO:0000313" key="1">
    <source>
        <dbReference type="EMBL" id="EZA54567.1"/>
    </source>
</evidence>
<gene>
    <name evidence="1" type="ORF">X777_05703</name>
</gene>
<dbReference type="Proteomes" id="UP000053097">
    <property type="component" value="Unassembled WGS sequence"/>
</dbReference>
<dbReference type="EMBL" id="KK107241">
    <property type="protein sequence ID" value="EZA54567.1"/>
    <property type="molecule type" value="Genomic_DNA"/>
</dbReference>
<organism evidence="1 2">
    <name type="scientific">Ooceraea biroi</name>
    <name type="common">Clonal raider ant</name>
    <name type="synonym">Cerapachys biroi</name>
    <dbReference type="NCBI Taxonomy" id="2015173"/>
    <lineage>
        <taxon>Eukaryota</taxon>
        <taxon>Metazoa</taxon>
        <taxon>Ecdysozoa</taxon>
        <taxon>Arthropoda</taxon>
        <taxon>Hexapoda</taxon>
        <taxon>Insecta</taxon>
        <taxon>Pterygota</taxon>
        <taxon>Neoptera</taxon>
        <taxon>Endopterygota</taxon>
        <taxon>Hymenoptera</taxon>
        <taxon>Apocrita</taxon>
        <taxon>Aculeata</taxon>
        <taxon>Formicoidea</taxon>
        <taxon>Formicidae</taxon>
        <taxon>Dorylinae</taxon>
        <taxon>Ooceraea</taxon>
    </lineage>
</organism>
<keyword evidence="2" id="KW-1185">Reference proteome</keyword>
<evidence type="ECO:0000313" key="2">
    <source>
        <dbReference type="Proteomes" id="UP000053097"/>
    </source>
</evidence>
<accession>A0A026WES6</accession>
<sequence length="66" mass="7668">MQAMEIAAEANAYHYVMREDECRIKKAEYAEEEITKEARMCRRQARMEMAEVVEDSLYGAGIDNSM</sequence>